<feature type="domain" description="Endonuclease/exonuclease/phosphatase" evidence="1">
    <location>
        <begin position="7"/>
        <end position="213"/>
    </location>
</feature>
<reference evidence="2" key="2">
    <citation type="journal article" date="2022" name="Hortic Res">
        <title>The genome of Dioscorea zingiberensis sheds light on the biosynthesis, origin and evolution of the medicinally important diosgenin saponins.</title>
        <authorList>
            <person name="Li Y."/>
            <person name="Tan C."/>
            <person name="Li Z."/>
            <person name="Guo J."/>
            <person name="Li S."/>
            <person name="Chen X."/>
            <person name="Wang C."/>
            <person name="Dai X."/>
            <person name="Yang H."/>
            <person name="Song W."/>
            <person name="Hou L."/>
            <person name="Xu J."/>
            <person name="Tong Z."/>
            <person name="Xu A."/>
            <person name="Yuan X."/>
            <person name="Wang W."/>
            <person name="Yang Q."/>
            <person name="Chen L."/>
            <person name="Sun Z."/>
            <person name="Wang K."/>
            <person name="Pan B."/>
            <person name="Chen J."/>
            <person name="Bao Y."/>
            <person name="Liu F."/>
            <person name="Qi X."/>
            <person name="Gang D.R."/>
            <person name="Wen J."/>
            <person name="Li J."/>
        </authorList>
    </citation>
    <scope>NUCLEOTIDE SEQUENCE</scope>
    <source>
        <strain evidence="2">Dzin_1.0</strain>
    </source>
</reference>
<protein>
    <recommendedName>
        <fullName evidence="1">Endonuclease/exonuclease/phosphatase domain-containing protein</fullName>
    </recommendedName>
</protein>
<dbReference type="SUPFAM" id="SSF56219">
    <property type="entry name" value="DNase I-like"/>
    <property type="match status" value="1"/>
</dbReference>
<sequence length="400" mass="46574">MSTLKIISWNCRGSANSRTMSRIKALMRSHQPNLICLVETRSDHNRAINFCSKFTRSWHWAAIPAQGFSGGIVTLWKQRVGMVTPIATSRFALHLIISSENPSQWILTVIYNAQNIQFQKGLWMELEIFSSFDLPWILVGDFNAILTCEEHRGGRFDNYSHKSKLFNKFINNNRLFDLGYIGSPFTWCNNQIGLARRWARPDRVLANNEWVSKFESYFNKHLPRTAPDHSPLLLTATSLSQQKHRVFRFDNYWFDYNACHVNVSKAWNSRTTANPMQAITHFIAKTKSNLCKWKSKDLTPLDEHIKKVEEEILQHEALESTLDYSDLISIALRGLYNKHNALLRQNTLRLAQRAKLLWIKHGDYNSHFFHRHAKIRAHRNKVYALLTEQGDLLYDQVSIS</sequence>
<evidence type="ECO:0000259" key="1">
    <source>
        <dbReference type="Pfam" id="PF03372"/>
    </source>
</evidence>
<reference evidence="2" key="1">
    <citation type="submission" date="2021-03" db="EMBL/GenBank/DDBJ databases">
        <authorList>
            <person name="Li Z."/>
            <person name="Yang C."/>
        </authorList>
    </citation>
    <scope>NUCLEOTIDE SEQUENCE</scope>
    <source>
        <strain evidence="2">Dzin_1.0</strain>
        <tissue evidence="2">Leaf</tissue>
    </source>
</reference>
<name>A0A9D5H6K7_9LILI</name>
<dbReference type="PANTHER" id="PTHR35218:SF7">
    <property type="entry name" value="ENDONUCLEASE_EXONUCLEASE_PHOSPHATASE"/>
    <property type="match status" value="1"/>
</dbReference>
<dbReference type="Proteomes" id="UP001085076">
    <property type="component" value="Miscellaneous, Linkage group lg08"/>
</dbReference>
<organism evidence="2 3">
    <name type="scientific">Dioscorea zingiberensis</name>
    <dbReference type="NCBI Taxonomy" id="325984"/>
    <lineage>
        <taxon>Eukaryota</taxon>
        <taxon>Viridiplantae</taxon>
        <taxon>Streptophyta</taxon>
        <taxon>Embryophyta</taxon>
        <taxon>Tracheophyta</taxon>
        <taxon>Spermatophyta</taxon>
        <taxon>Magnoliopsida</taxon>
        <taxon>Liliopsida</taxon>
        <taxon>Dioscoreales</taxon>
        <taxon>Dioscoreaceae</taxon>
        <taxon>Dioscorea</taxon>
    </lineage>
</organism>
<dbReference type="OrthoDB" id="785361at2759"/>
<comment type="caution">
    <text evidence="2">The sequence shown here is derived from an EMBL/GenBank/DDBJ whole genome shotgun (WGS) entry which is preliminary data.</text>
</comment>
<dbReference type="InterPro" id="IPR005135">
    <property type="entry name" value="Endo/exonuclease/phosphatase"/>
</dbReference>
<gene>
    <name evidence="2" type="ORF">J5N97_026286</name>
</gene>
<dbReference type="InterPro" id="IPR036691">
    <property type="entry name" value="Endo/exonu/phosph_ase_sf"/>
</dbReference>
<dbReference type="Gene3D" id="3.60.10.10">
    <property type="entry name" value="Endonuclease/exonuclease/phosphatase"/>
    <property type="match status" value="1"/>
</dbReference>
<dbReference type="Pfam" id="PF03372">
    <property type="entry name" value="Exo_endo_phos"/>
    <property type="match status" value="1"/>
</dbReference>
<evidence type="ECO:0000313" key="3">
    <source>
        <dbReference type="Proteomes" id="UP001085076"/>
    </source>
</evidence>
<dbReference type="GO" id="GO:0003824">
    <property type="term" value="F:catalytic activity"/>
    <property type="evidence" value="ECO:0007669"/>
    <property type="project" value="InterPro"/>
</dbReference>
<dbReference type="AlphaFoldDB" id="A0A9D5H6K7"/>
<dbReference type="PANTHER" id="PTHR35218">
    <property type="entry name" value="RNASE H DOMAIN-CONTAINING PROTEIN"/>
    <property type="match status" value="1"/>
</dbReference>
<accession>A0A9D5H6K7</accession>
<evidence type="ECO:0000313" key="2">
    <source>
        <dbReference type="EMBL" id="KAJ0965148.1"/>
    </source>
</evidence>
<dbReference type="EMBL" id="JAGGNH010000008">
    <property type="protein sequence ID" value="KAJ0965148.1"/>
    <property type="molecule type" value="Genomic_DNA"/>
</dbReference>
<proteinExistence type="predicted"/>
<keyword evidence="3" id="KW-1185">Reference proteome</keyword>